<reference evidence="2 3" key="1">
    <citation type="journal article" date="2018" name="Nat. Ecol. Evol.">
        <title>Shark genomes provide insights into elasmobranch evolution and the origin of vertebrates.</title>
        <authorList>
            <person name="Hara Y"/>
            <person name="Yamaguchi K"/>
            <person name="Onimaru K"/>
            <person name="Kadota M"/>
            <person name="Koyanagi M"/>
            <person name="Keeley SD"/>
            <person name="Tatsumi K"/>
            <person name="Tanaka K"/>
            <person name="Motone F"/>
            <person name="Kageyama Y"/>
            <person name="Nozu R"/>
            <person name="Adachi N"/>
            <person name="Nishimura O"/>
            <person name="Nakagawa R"/>
            <person name="Tanegashima C"/>
            <person name="Kiyatake I"/>
            <person name="Matsumoto R"/>
            <person name="Murakumo K"/>
            <person name="Nishida K"/>
            <person name="Terakita A"/>
            <person name="Kuratani S"/>
            <person name="Sato K"/>
            <person name="Hyodo S Kuraku.S."/>
        </authorList>
    </citation>
    <scope>NUCLEOTIDE SEQUENCE [LARGE SCALE GENOMIC DNA]</scope>
</reference>
<protein>
    <submittedName>
        <fullName evidence="2">Uncharacterized protein</fullName>
    </submittedName>
</protein>
<sequence length="73" mass="7710">WAEGGRAGSPSPTPPARPRRRPRRAAPPAGARKSYICGECGRAFAKRPSLQAKGEPWCLLSGGKITPRSPGES</sequence>
<gene>
    <name evidence="2" type="ORF">chiPu_0022769</name>
</gene>
<dbReference type="AlphaFoldDB" id="A0A401T9Z9"/>
<dbReference type="EMBL" id="BEZZ01011040">
    <property type="protein sequence ID" value="GCC39422.1"/>
    <property type="molecule type" value="Genomic_DNA"/>
</dbReference>
<name>A0A401T9Z9_CHIPU</name>
<dbReference type="Proteomes" id="UP000287033">
    <property type="component" value="Unassembled WGS sequence"/>
</dbReference>
<accession>A0A401T9Z9</accession>
<keyword evidence="3" id="KW-1185">Reference proteome</keyword>
<evidence type="ECO:0000256" key="1">
    <source>
        <dbReference type="SAM" id="MobiDB-lite"/>
    </source>
</evidence>
<evidence type="ECO:0000313" key="2">
    <source>
        <dbReference type="EMBL" id="GCC39422.1"/>
    </source>
</evidence>
<feature type="region of interest" description="Disordered" evidence="1">
    <location>
        <begin position="1"/>
        <end position="32"/>
    </location>
</feature>
<organism evidence="2 3">
    <name type="scientific">Chiloscyllium punctatum</name>
    <name type="common">Brownbanded bambooshark</name>
    <name type="synonym">Hemiscyllium punctatum</name>
    <dbReference type="NCBI Taxonomy" id="137246"/>
    <lineage>
        <taxon>Eukaryota</taxon>
        <taxon>Metazoa</taxon>
        <taxon>Chordata</taxon>
        <taxon>Craniata</taxon>
        <taxon>Vertebrata</taxon>
        <taxon>Chondrichthyes</taxon>
        <taxon>Elasmobranchii</taxon>
        <taxon>Galeomorphii</taxon>
        <taxon>Galeoidea</taxon>
        <taxon>Orectolobiformes</taxon>
        <taxon>Hemiscylliidae</taxon>
        <taxon>Chiloscyllium</taxon>
    </lineage>
</organism>
<proteinExistence type="predicted"/>
<comment type="caution">
    <text evidence="2">The sequence shown here is derived from an EMBL/GenBank/DDBJ whole genome shotgun (WGS) entry which is preliminary data.</text>
</comment>
<feature type="non-terminal residue" evidence="2">
    <location>
        <position position="1"/>
    </location>
</feature>
<evidence type="ECO:0000313" key="3">
    <source>
        <dbReference type="Proteomes" id="UP000287033"/>
    </source>
</evidence>